<dbReference type="AlphaFoldDB" id="A0AAV4BGW0"/>
<keyword evidence="2" id="KW-1185">Reference proteome</keyword>
<evidence type="ECO:0000313" key="1">
    <source>
        <dbReference type="EMBL" id="GFO18833.1"/>
    </source>
</evidence>
<reference evidence="1 2" key="1">
    <citation type="journal article" date="2021" name="Elife">
        <title>Chloroplast acquisition without the gene transfer in kleptoplastic sea slugs, Plakobranchus ocellatus.</title>
        <authorList>
            <person name="Maeda T."/>
            <person name="Takahashi S."/>
            <person name="Yoshida T."/>
            <person name="Shimamura S."/>
            <person name="Takaki Y."/>
            <person name="Nagai Y."/>
            <person name="Toyoda A."/>
            <person name="Suzuki Y."/>
            <person name="Arimoto A."/>
            <person name="Ishii H."/>
            <person name="Satoh N."/>
            <person name="Nishiyama T."/>
            <person name="Hasebe M."/>
            <person name="Maruyama T."/>
            <person name="Minagawa J."/>
            <person name="Obokata J."/>
            <person name="Shigenobu S."/>
        </authorList>
    </citation>
    <scope>NUCLEOTIDE SEQUENCE [LARGE SCALE GENOMIC DNA]</scope>
</reference>
<evidence type="ECO:0000313" key="2">
    <source>
        <dbReference type="Proteomes" id="UP000735302"/>
    </source>
</evidence>
<accession>A0AAV4BGW0</accession>
<sequence>MDLKLWGRNTRGLPSWNTSLQFGTHSPTLFHPLLHHELYHLNELLTVRANIFRGSKLDGPWSTSAFPAWRSVSAPQMFPETKQSLKRRGLTPSPGGLQLKCDACLLTPQMISAGYPSESYPRGNRMLSLWFIKRLKIPLKFRVEDPMQLWN</sequence>
<dbReference type="EMBL" id="BLXT01004995">
    <property type="protein sequence ID" value="GFO18833.1"/>
    <property type="molecule type" value="Genomic_DNA"/>
</dbReference>
<gene>
    <name evidence="1" type="ORF">PoB_004533800</name>
</gene>
<proteinExistence type="predicted"/>
<comment type="caution">
    <text evidence="1">The sequence shown here is derived from an EMBL/GenBank/DDBJ whole genome shotgun (WGS) entry which is preliminary data.</text>
</comment>
<protein>
    <submittedName>
        <fullName evidence="1">Uncharacterized protein</fullName>
    </submittedName>
</protein>
<organism evidence="1 2">
    <name type="scientific">Plakobranchus ocellatus</name>
    <dbReference type="NCBI Taxonomy" id="259542"/>
    <lineage>
        <taxon>Eukaryota</taxon>
        <taxon>Metazoa</taxon>
        <taxon>Spiralia</taxon>
        <taxon>Lophotrochozoa</taxon>
        <taxon>Mollusca</taxon>
        <taxon>Gastropoda</taxon>
        <taxon>Heterobranchia</taxon>
        <taxon>Euthyneura</taxon>
        <taxon>Panpulmonata</taxon>
        <taxon>Sacoglossa</taxon>
        <taxon>Placobranchoidea</taxon>
        <taxon>Plakobranchidae</taxon>
        <taxon>Plakobranchus</taxon>
    </lineage>
</organism>
<name>A0AAV4BGW0_9GAST</name>
<dbReference type="Proteomes" id="UP000735302">
    <property type="component" value="Unassembled WGS sequence"/>
</dbReference>